<dbReference type="GO" id="GO:0008527">
    <property type="term" value="F:taste receptor activity"/>
    <property type="evidence" value="ECO:0007669"/>
    <property type="project" value="InterPro"/>
</dbReference>
<dbReference type="AlphaFoldDB" id="A0A9P0K485"/>
<protein>
    <submittedName>
        <fullName evidence="9">Uncharacterized protein</fullName>
    </submittedName>
</protein>
<dbReference type="Proteomes" id="UP001152888">
    <property type="component" value="Unassembled WGS sequence"/>
</dbReference>
<feature type="transmembrane region" description="Helical" evidence="8">
    <location>
        <begin position="86"/>
        <end position="109"/>
    </location>
</feature>
<proteinExistence type="inferred from homology"/>
<evidence type="ECO:0000256" key="6">
    <source>
        <dbReference type="ARBA" id="ARBA00023136"/>
    </source>
</evidence>
<keyword evidence="5 8" id="KW-1133">Transmembrane helix</keyword>
<comment type="similarity">
    <text evidence="2">Belongs to the insect chemoreceptor superfamily. Gustatory receptor (GR) family. Gr5a subfamily.</text>
</comment>
<evidence type="ECO:0000256" key="7">
    <source>
        <dbReference type="ARBA" id="ARBA00023170"/>
    </source>
</evidence>
<evidence type="ECO:0000256" key="2">
    <source>
        <dbReference type="ARBA" id="ARBA00005327"/>
    </source>
</evidence>
<feature type="transmembrane region" description="Helical" evidence="8">
    <location>
        <begin position="158"/>
        <end position="177"/>
    </location>
</feature>
<keyword evidence="6 8" id="KW-0472">Membrane</keyword>
<evidence type="ECO:0000256" key="4">
    <source>
        <dbReference type="ARBA" id="ARBA00022692"/>
    </source>
</evidence>
<feature type="transmembrane region" description="Helical" evidence="8">
    <location>
        <begin position="53"/>
        <end position="74"/>
    </location>
</feature>
<evidence type="ECO:0000313" key="9">
    <source>
        <dbReference type="EMBL" id="CAH1965784.1"/>
    </source>
</evidence>
<keyword evidence="7" id="KW-0675">Receptor</keyword>
<name>A0A9P0K485_ACAOB</name>
<evidence type="ECO:0000256" key="3">
    <source>
        <dbReference type="ARBA" id="ARBA00022475"/>
    </source>
</evidence>
<evidence type="ECO:0000256" key="8">
    <source>
        <dbReference type="SAM" id="Phobius"/>
    </source>
</evidence>
<reference evidence="9" key="1">
    <citation type="submission" date="2022-03" db="EMBL/GenBank/DDBJ databases">
        <authorList>
            <person name="Sayadi A."/>
        </authorList>
    </citation>
    <scope>NUCLEOTIDE SEQUENCE</scope>
</reference>
<evidence type="ECO:0000313" key="10">
    <source>
        <dbReference type="Proteomes" id="UP001152888"/>
    </source>
</evidence>
<dbReference type="EMBL" id="CAKOFQ010006728">
    <property type="protein sequence ID" value="CAH1965784.1"/>
    <property type="molecule type" value="Genomic_DNA"/>
</dbReference>
<dbReference type="Pfam" id="PF06151">
    <property type="entry name" value="Trehalose_recp"/>
    <property type="match status" value="1"/>
</dbReference>
<evidence type="ECO:0000256" key="1">
    <source>
        <dbReference type="ARBA" id="ARBA00004651"/>
    </source>
</evidence>
<keyword evidence="10" id="KW-1185">Reference proteome</keyword>
<dbReference type="PANTHER" id="PTHR21421">
    <property type="entry name" value="GUSTATORY RECEPTOR"/>
    <property type="match status" value="1"/>
</dbReference>
<organism evidence="9 10">
    <name type="scientific">Acanthoscelides obtectus</name>
    <name type="common">Bean weevil</name>
    <name type="synonym">Bruchus obtectus</name>
    <dbReference type="NCBI Taxonomy" id="200917"/>
    <lineage>
        <taxon>Eukaryota</taxon>
        <taxon>Metazoa</taxon>
        <taxon>Ecdysozoa</taxon>
        <taxon>Arthropoda</taxon>
        <taxon>Hexapoda</taxon>
        <taxon>Insecta</taxon>
        <taxon>Pterygota</taxon>
        <taxon>Neoptera</taxon>
        <taxon>Endopterygota</taxon>
        <taxon>Coleoptera</taxon>
        <taxon>Polyphaga</taxon>
        <taxon>Cucujiformia</taxon>
        <taxon>Chrysomeloidea</taxon>
        <taxon>Chrysomelidae</taxon>
        <taxon>Bruchinae</taxon>
        <taxon>Bruchini</taxon>
        <taxon>Acanthoscelides</taxon>
    </lineage>
</organism>
<accession>A0A9P0K485</accession>
<evidence type="ECO:0000256" key="5">
    <source>
        <dbReference type="ARBA" id="ARBA00022989"/>
    </source>
</evidence>
<dbReference type="OrthoDB" id="5800391at2759"/>
<gene>
    <name evidence="9" type="ORF">ACAOBT_LOCUS6510</name>
</gene>
<comment type="subcellular location">
    <subcellularLocation>
        <location evidence="1">Cell membrane</location>
        <topology evidence="1">Multi-pass membrane protein</topology>
    </subcellularLocation>
</comment>
<dbReference type="PANTHER" id="PTHR21421:SF29">
    <property type="entry name" value="GUSTATORY RECEPTOR 5A FOR TREHALOSE-RELATED"/>
    <property type="match status" value="1"/>
</dbReference>
<dbReference type="GO" id="GO:0005886">
    <property type="term" value="C:plasma membrane"/>
    <property type="evidence" value="ECO:0007669"/>
    <property type="project" value="UniProtKB-SubCell"/>
</dbReference>
<comment type="caution">
    <text evidence="9">The sequence shown here is derived from an EMBL/GenBank/DDBJ whole genome shotgun (WGS) entry which is preliminary data.</text>
</comment>
<dbReference type="GO" id="GO:0050916">
    <property type="term" value="P:sensory perception of sweet taste"/>
    <property type="evidence" value="ECO:0007669"/>
    <property type="project" value="UniProtKB-ARBA"/>
</dbReference>
<sequence>MITGESLKFRLRQITHKIMLVVQVKVMDKTTWYTLRKDYLLFSAMHMKVNDQLAAMIVSTFCINLYFVLLQMFNTLRNMEHAFLKSYSMISFFLLLSRIAAVIIFGSGVNEEWRKIRGLLDSVTHWAYNIEVERFIETVESKELFLTGMNFFSIKRGLILHIAGAIVTYELVLMQFYEDVLKTRT</sequence>
<keyword evidence="4 8" id="KW-0812">Transmembrane</keyword>
<keyword evidence="3" id="KW-1003">Cell membrane</keyword>
<dbReference type="InterPro" id="IPR009318">
    <property type="entry name" value="Gustatory_rcpt"/>
</dbReference>